<dbReference type="AlphaFoldDB" id="A0A3B0ZT58"/>
<dbReference type="EMBL" id="UOFQ01000126">
    <property type="protein sequence ID" value="VAW89219.1"/>
    <property type="molecule type" value="Genomic_DNA"/>
</dbReference>
<dbReference type="InterPro" id="IPR021974">
    <property type="entry name" value="DUF3581"/>
</dbReference>
<name>A0A3B0ZT58_9ZZZZ</name>
<accession>A0A3B0ZT58</accession>
<reference evidence="1" key="1">
    <citation type="submission" date="2018-06" db="EMBL/GenBank/DDBJ databases">
        <authorList>
            <person name="Zhirakovskaya E."/>
        </authorList>
    </citation>
    <scope>NUCLEOTIDE SEQUENCE</scope>
</reference>
<sequence length="242" mass="26973">MQLENFYGEASGKIHFTRKQASDFAKQVAGDFNPIHNEDAKRFCVPGDLLFALLLKKFGISQQMRVTFAGMVSDGVALHFNESSSDNIVIVDDKDKEYLNLAHSGETSHNATLIHNIICRYVEFSGQTFPHILVPLMKERNVMINPDRPLVIYESMVIDIDDLNIEQPELALSNSTLKVDGKRGSVCLMFNLLSNGNVIGKGEKNMVLSGLREYDEARVQQLVNDYDAQKSAATSQDATTVQ</sequence>
<gene>
    <name evidence="1" type="ORF">MNBD_GAMMA17-473</name>
</gene>
<dbReference type="Pfam" id="PF12119">
    <property type="entry name" value="DUF3581"/>
    <property type="match status" value="1"/>
</dbReference>
<evidence type="ECO:0008006" key="2">
    <source>
        <dbReference type="Google" id="ProtNLM"/>
    </source>
</evidence>
<proteinExistence type="predicted"/>
<organism evidence="1">
    <name type="scientific">hydrothermal vent metagenome</name>
    <dbReference type="NCBI Taxonomy" id="652676"/>
    <lineage>
        <taxon>unclassified sequences</taxon>
        <taxon>metagenomes</taxon>
        <taxon>ecological metagenomes</taxon>
    </lineage>
</organism>
<protein>
    <recommendedName>
        <fullName evidence="2">DUF3581 domain-containing protein</fullName>
    </recommendedName>
</protein>
<evidence type="ECO:0000313" key="1">
    <source>
        <dbReference type="EMBL" id="VAW89219.1"/>
    </source>
</evidence>